<dbReference type="Pfam" id="PF06041">
    <property type="entry name" value="DUF924"/>
    <property type="match status" value="1"/>
</dbReference>
<name>A0ABX5KS82_9BURK</name>
<evidence type="ECO:0000313" key="3">
    <source>
        <dbReference type="Proteomes" id="UP000245712"/>
    </source>
</evidence>
<dbReference type="EMBL" id="QEOB01000003">
    <property type="protein sequence ID" value="PVX85641.1"/>
    <property type="molecule type" value="Genomic_DNA"/>
</dbReference>
<reference evidence="2 3" key="1">
    <citation type="submission" date="2018-05" db="EMBL/GenBank/DDBJ databases">
        <title>Genomic Encyclopedia of Type Strains, Phase IV (KMG-V): Genome sequencing to study the core and pangenomes of soil and plant-associated prokaryotes.</title>
        <authorList>
            <person name="Whitman W."/>
        </authorList>
    </citation>
    <scope>NUCLEOTIDE SEQUENCE [LARGE SCALE GENOMIC DNA]</scope>
    <source>
        <strain evidence="2 3">SCZa-39</strain>
    </source>
</reference>
<dbReference type="Proteomes" id="UP000245712">
    <property type="component" value="Unassembled WGS sequence"/>
</dbReference>
<sequence length="197" mass="22082">MGSALPVRTTAATPQPMPETPADARAVVAFWAVSSAHRIDQDAGFDRAFRERFLNLHMETAARKRDNWMAAPDGALALLILTDQFPRNAFRGAGHMYATDSLARFFPRQALDAGYMERVDPKMRLFFCLPFAHSEDLADQDVSVSLNGRLGQLWLDHAQNHRDIIRHFGRFSHRNPMLGRATTPQEEGFLEAGGFQG</sequence>
<evidence type="ECO:0000313" key="2">
    <source>
        <dbReference type="EMBL" id="PVX85641.1"/>
    </source>
</evidence>
<feature type="region of interest" description="Disordered" evidence="1">
    <location>
        <begin position="1"/>
        <end position="20"/>
    </location>
</feature>
<protein>
    <submittedName>
        <fullName evidence="2">Uncharacterized protein (DUF924 family)</fullName>
    </submittedName>
</protein>
<dbReference type="InterPro" id="IPR010323">
    <property type="entry name" value="DUF924"/>
</dbReference>
<gene>
    <name evidence="2" type="ORF">C7402_103218</name>
</gene>
<accession>A0ABX5KS82</accession>
<organism evidence="2 3">
    <name type="scientific">Paraburkholderia unamae</name>
    <dbReference type="NCBI Taxonomy" id="219649"/>
    <lineage>
        <taxon>Bacteria</taxon>
        <taxon>Pseudomonadati</taxon>
        <taxon>Pseudomonadota</taxon>
        <taxon>Betaproteobacteria</taxon>
        <taxon>Burkholderiales</taxon>
        <taxon>Burkholderiaceae</taxon>
        <taxon>Paraburkholderia</taxon>
    </lineage>
</organism>
<keyword evidence="3" id="KW-1185">Reference proteome</keyword>
<dbReference type="InterPro" id="IPR011990">
    <property type="entry name" value="TPR-like_helical_dom_sf"/>
</dbReference>
<evidence type="ECO:0000256" key="1">
    <source>
        <dbReference type="SAM" id="MobiDB-lite"/>
    </source>
</evidence>
<dbReference type="SUPFAM" id="SSF48452">
    <property type="entry name" value="TPR-like"/>
    <property type="match status" value="1"/>
</dbReference>
<proteinExistence type="predicted"/>
<dbReference type="Gene3D" id="1.20.58.320">
    <property type="entry name" value="TPR-like"/>
    <property type="match status" value="1"/>
</dbReference>
<dbReference type="Gene3D" id="1.25.40.10">
    <property type="entry name" value="Tetratricopeptide repeat domain"/>
    <property type="match status" value="1"/>
</dbReference>
<comment type="caution">
    <text evidence="2">The sequence shown here is derived from an EMBL/GenBank/DDBJ whole genome shotgun (WGS) entry which is preliminary data.</text>
</comment>